<dbReference type="EMBL" id="GL349488">
    <property type="protein sequence ID" value="KNC54343.1"/>
    <property type="molecule type" value="Genomic_DNA"/>
</dbReference>
<dbReference type="InterPro" id="IPR019410">
    <property type="entry name" value="Methyltransf_16"/>
</dbReference>
<dbReference type="GeneID" id="25568580"/>
<name>A0A0L0DSB0_THETB</name>
<dbReference type="Gene3D" id="3.40.50.150">
    <property type="entry name" value="Vaccinia Virus protein VP39"/>
    <property type="match status" value="1"/>
</dbReference>
<evidence type="ECO:0000313" key="2">
    <source>
        <dbReference type="Proteomes" id="UP000054408"/>
    </source>
</evidence>
<dbReference type="STRING" id="461836.A0A0L0DSB0"/>
<dbReference type="Proteomes" id="UP000054408">
    <property type="component" value="Unassembled WGS sequence"/>
</dbReference>
<dbReference type="OrthoDB" id="413520at2759"/>
<dbReference type="Pfam" id="PF10294">
    <property type="entry name" value="Methyltransf_16"/>
    <property type="match status" value="1"/>
</dbReference>
<keyword evidence="2" id="KW-1185">Reference proteome</keyword>
<protein>
    <recommendedName>
        <fullName evidence="3">Nicotinamide N-methyltransferase</fullName>
    </recommendedName>
</protein>
<sequence>MDPRALLKDLQSHTLSLTHEVAPERTVTYAIDDSHELVIHEDDSGGVATVVWQAVLVQCRYMLRHGLGKPGGACLELAKGTVVELGAGTGFVGLFMAKYLAGGDVAESDRVLDQVYLTDIDAPKVMAVLDANVAANGVADVCTVAPLDWRAPEEWSHTSSEAADGKPVPAHIVVCECVYNGYFHEALLASLRHLAGSETLIHICFAERNPEGEAAFFVRAAELGFEVTKIADDIVDACKSSNDAIGDNEAPVYLYMLQKASTPPAAS</sequence>
<reference evidence="1 2" key="1">
    <citation type="submission" date="2010-05" db="EMBL/GenBank/DDBJ databases">
        <title>The Genome Sequence of Thecamonas trahens ATCC 50062.</title>
        <authorList>
            <consortium name="The Broad Institute Genome Sequencing Platform"/>
            <person name="Russ C."/>
            <person name="Cuomo C."/>
            <person name="Shea T."/>
            <person name="Young S.K."/>
            <person name="Zeng Q."/>
            <person name="Koehrsen M."/>
            <person name="Haas B."/>
            <person name="Borodovsky M."/>
            <person name="Guigo R."/>
            <person name="Alvarado L."/>
            <person name="Berlin A."/>
            <person name="Bochicchio J."/>
            <person name="Borenstein D."/>
            <person name="Chapman S."/>
            <person name="Chen Z."/>
            <person name="Freedman E."/>
            <person name="Gellesch M."/>
            <person name="Goldberg J."/>
            <person name="Griggs A."/>
            <person name="Gujja S."/>
            <person name="Heilman E."/>
            <person name="Heiman D."/>
            <person name="Hepburn T."/>
            <person name="Howarth C."/>
            <person name="Jen D."/>
            <person name="Larson L."/>
            <person name="Mehta T."/>
            <person name="Park D."/>
            <person name="Pearson M."/>
            <person name="Roberts A."/>
            <person name="Saif S."/>
            <person name="Shenoy N."/>
            <person name="Sisk P."/>
            <person name="Stolte C."/>
            <person name="Sykes S."/>
            <person name="Thomson T."/>
            <person name="Walk T."/>
            <person name="White J."/>
            <person name="Yandava C."/>
            <person name="Burger G."/>
            <person name="Gray M.W."/>
            <person name="Holland P.W.H."/>
            <person name="King N."/>
            <person name="Lang F.B.F."/>
            <person name="Roger A.J."/>
            <person name="Ruiz-Trillo I."/>
            <person name="Lander E."/>
            <person name="Nusbaum C."/>
        </authorList>
    </citation>
    <scope>NUCLEOTIDE SEQUENCE [LARGE SCALE GENOMIC DNA]</scope>
    <source>
        <strain evidence="1 2">ATCC 50062</strain>
    </source>
</reference>
<dbReference type="RefSeq" id="XP_013753799.1">
    <property type="nucleotide sequence ID" value="XM_013898345.1"/>
</dbReference>
<accession>A0A0L0DSB0</accession>
<proteinExistence type="predicted"/>
<dbReference type="AlphaFoldDB" id="A0A0L0DSB0"/>
<organism evidence="1 2">
    <name type="scientific">Thecamonas trahens ATCC 50062</name>
    <dbReference type="NCBI Taxonomy" id="461836"/>
    <lineage>
        <taxon>Eukaryota</taxon>
        <taxon>Apusozoa</taxon>
        <taxon>Apusomonadida</taxon>
        <taxon>Apusomonadidae</taxon>
        <taxon>Thecamonas</taxon>
    </lineage>
</organism>
<evidence type="ECO:0000313" key="1">
    <source>
        <dbReference type="EMBL" id="KNC54343.1"/>
    </source>
</evidence>
<dbReference type="SUPFAM" id="SSF53335">
    <property type="entry name" value="S-adenosyl-L-methionine-dependent methyltransferases"/>
    <property type="match status" value="1"/>
</dbReference>
<dbReference type="PANTHER" id="PTHR14614">
    <property type="entry name" value="HEPATOCELLULAR CARCINOMA-ASSOCIATED ANTIGEN"/>
    <property type="match status" value="1"/>
</dbReference>
<evidence type="ECO:0008006" key="3">
    <source>
        <dbReference type="Google" id="ProtNLM"/>
    </source>
</evidence>
<gene>
    <name evidence="1" type="ORF">AMSG_10336</name>
</gene>
<dbReference type="InterPro" id="IPR029063">
    <property type="entry name" value="SAM-dependent_MTases_sf"/>
</dbReference>